<evidence type="ECO:0000256" key="9">
    <source>
        <dbReference type="ARBA" id="ARBA00023136"/>
    </source>
</evidence>
<keyword evidence="3" id="KW-0813">Transport</keyword>
<comment type="caution">
    <text evidence="13">The sequence shown here is derived from an EMBL/GenBank/DDBJ whole genome shotgun (WGS) entry which is preliminary data.</text>
</comment>
<feature type="domain" description="Porin" evidence="12">
    <location>
        <begin position="11"/>
        <end position="361"/>
    </location>
</feature>
<evidence type="ECO:0000256" key="3">
    <source>
        <dbReference type="ARBA" id="ARBA00022448"/>
    </source>
</evidence>
<keyword evidence="4" id="KW-1134">Transmembrane beta strand</keyword>
<evidence type="ECO:0000256" key="6">
    <source>
        <dbReference type="ARBA" id="ARBA00022729"/>
    </source>
</evidence>
<dbReference type="SUPFAM" id="SSF56935">
    <property type="entry name" value="Porins"/>
    <property type="match status" value="1"/>
</dbReference>
<evidence type="ECO:0000313" key="14">
    <source>
        <dbReference type="Proteomes" id="UP001168540"/>
    </source>
</evidence>
<gene>
    <name evidence="13" type="ORF">QU481_16100</name>
</gene>
<dbReference type="InterPro" id="IPR033900">
    <property type="entry name" value="Gram_neg_porin_domain"/>
</dbReference>
<dbReference type="PRINTS" id="PR00184">
    <property type="entry name" value="NEISSPPORIN"/>
</dbReference>
<feature type="chain" id="PRO_5047335032" evidence="11">
    <location>
        <begin position="21"/>
        <end position="393"/>
    </location>
</feature>
<sequence>MKKTIMLAPSLALMSVMAHADVTIYGVFDTTMESVSAKGATSPGKNVASTSRVNSNSSLIGFKGYEDLGDGLKTIWQVESGIAMDTGGGYFATRDTFVGLSSATAGTVQMGLLTGPARMIPALWDLNQGTTGIGMGGAIAGKLGNLVFVDPALRAQSTFAPANGTGNTQMQLGPFETRTRNAVMYTSPTWHSTSASALYAPGETSTSSHAYKAEASIKYDDGATYASAAYGRLDTGVDDNAALSQSAFRSLSTARAAAFYRFTPQTRVGLLFDRMEGQLTTAGAASLGGSTLRQNVWMANGSLGITTNGKLIAQYAHAGELTGGSPATAGHGNAQYYELGYEYSLSKRTILKAIYVEVRNGASANYDFGIGSIGGVADGAKPRGIALGLRHTL</sequence>
<evidence type="ECO:0000256" key="1">
    <source>
        <dbReference type="ARBA" id="ARBA00004571"/>
    </source>
</evidence>
<evidence type="ECO:0000256" key="5">
    <source>
        <dbReference type="ARBA" id="ARBA00022692"/>
    </source>
</evidence>
<dbReference type="Pfam" id="PF13609">
    <property type="entry name" value="Porin_4"/>
    <property type="match status" value="1"/>
</dbReference>
<keyword evidence="6 11" id="KW-0732">Signal</keyword>
<protein>
    <submittedName>
        <fullName evidence="13">Porin</fullName>
    </submittedName>
</protein>
<evidence type="ECO:0000256" key="8">
    <source>
        <dbReference type="ARBA" id="ARBA00023114"/>
    </source>
</evidence>
<keyword evidence="10" id="KW-0998">Cell outer membrane</keyword>
<dbReference type="CDD" id="cd00342">
    <property type="entry name" value="gram_neg_porins"/>
    <property type="match status" value="1"/>
</dbReference>
<keyword evidence="8" id="KW-0626">Porin</keyword>
<proteinExistence type="predicted"/>
<accession>A0ABT7XRH6</accession>
<dbReference type="PANTHER" id="PTHR34501">
    <property type="entry name" value="PROTEIN YDDL-RELATED"/>
    <property type="match status" value="1"/>
</dbReference>
<name>A0ABT7XRH6_9NEIS</name>
<dbReference type="PANTHER" id="PTHR34501:SF9">
    <property type="entry name" value="MAJOR OUTER MEMBRANE PROTEIN P.IA"/>
    <property type="match status" value="1"/>
</dbReference>
<evidence type="ECO:0000256" key="7">
    <source>
        <dbReference type="ARBA" id="ARBA00023065"/>
    </source>
</evidence>
<dbReference type="InterPro" id="IPR002299">
    <property type="entry name" value="Porin_Neis"/>
</dbReference>
<evidence type="ECO:0000256" key="10">
    <source>
        <dbReference type="ARBA" id="ARBA00023237"/>
    </source>
</evidence>
<organism evidence="13 14">
    <name type="scientific">Crenobacter oryzisoli</name>
    <dbReference type="NCBI Taxonomy" id="3056844"/>
    <lineage>
        <taxon>Bacteria</taxon>
        <taxon>Pseudomonadati</taxon>
        <taxon>Pseudomonadota</taxon>
        <taxon>Betaproteobacteria</taxon>
        <taxon>Neisseriales</taxon>
        <taxon>Neisseriaceae</taxon>
        <taxon>Crenobacter</taxon>
    </lineage>
</organism>
<keyword evidence="14" id="KW-1185">Reference proteome</keyword>
<dbReference type="EMBL" id="JAUEDK010000032">
    <property type="protein sequence ID" value="MDN0076396.1"/>
    <property type="molecule type" value="Genomic_DNA"/>
</dbReference>
<evidence type="ECO:0000256" key="2">
    <source>
        <dbReference type="ARBA" id="ARBA00011233"/>
    </source>
</evidence>
<keyword evidence="9" id="KW-0472">Membrane</keyword>
<dbReference type="Proteomes" id="UP001168540">
    <property type="component" value="Unassembled WGS sequence"/>
</dbReference>
<evidence type="ECO:0000259" key="12">
    <source>
        <dbReference type="Pfam" id="PF13609"/>
    </source>
</evidence>
<dbReference type="RefSeq" id="WP_289831051.1">
    <property type="nucleotide sequence ID" value="NZ_JAUEDK010000032.1"/>
</dbReference>
<evidence type="ECO:0000256" key="11">
    <source>
        <dbReference type="SAM" id="SignalP"/>
    </source>
</evidence>
<reference evidence="13" key="1">
    <citation type="submission" date="2023-06" db="EMBL/GenBank/DDBJ databases">
        <authorList>
            <person name="Zhang S."/>
        </authorList>
    </citation>
    <scope>NUCLEOTIDE SEQUENCE</scope>
    <source>
        <strain evidence="13">SG2303</strain>
    </source>
</reference>
<comment type="subunit">
    <text evidence="2">Homotrimer.</text>
</comment>
<evidence type="ECO:0000256" key="4">
    <source>
        <dbReference type="ARBA" id="ARBA00022452"/>
    </source>
</evidence>
<evidence type="ECO:0000313" key="13">
    <source>
        <dbReference type="EMBL" id="MDN0076396.1"/>
    </source>
</evidence>
<dbReference type="InterPro" id="IPR023614">
    <property type="entry name" value="Porin_dom_sf"/>
</dbReference>
<comment type="subcellular location">
    <subcellularLocation>
        <location evidence="1">Cell outer membrane</location>
        <topology evidence="1">Multi-pass membrane protein</topology>
    </subcellularLocation>
</comment>
<feature type="signal peptide" evidence="11">
    <location>
        <begin position="1"/>
        <end position="20"/>
    </location>
</feature>
<dbReference type="Gene3D" id="2.40.160.10">
    <property type="entry name" value="Porin"/>
    <property type="match status" value="1"/>
</dbReference>
<dbReference type="InterPro" id="IPR050298">
    <property type="entry name" value="Gram-neg_bact_OMP"/>
</dbReference>
<keyword evidence="5" id="KW-0812">Transmembrane</keyword>
<keyword evidence="7" id="KW-0406">Ion transport</keyword>